<evidence type="ECO:0000256" key="2">
    <source>
        <dbReference type="SAM" id="Phobius"/>
    </source>
</evidence>
<protein>
    <submittedName>
        <fullName evidence="4">Uncharacterized protein</fullName>
    </submittedName>
</protein>
<reference evidence="4" key="1">
    <citation type="submission" date="2021-06" db="EMBL/GenBank/DDBJ databases">
        <authorList>
            <person name="Arsene-Ploetze F."/>
        </authorList>
    </citation>
    <scope>NUCLEOTIDE SEQUENCE</scope>
    <source>
        <strain evidence="4">SBRY1</strain>
    </source>
</reference>
<feature type="transmembrane region" description="Helical" evidence="2">
    <location>
        <begin position="120"/>
        <end position="141"/>
    </location>
</feature>
<gene>
    <name evidence="4" type="ORF">SBRY_50736</name>
</gene>
<name>A0A9W4H5B5_9ACTN</name>
<keyword evidence="3" id="KW-0732">Signal</keyword>
<accession>A0A9W4H5B5</accession>
<evidence type="ECO:0000256" key="3">
    <source>
        <dbReference type="SAM" id="SignalP"/>
    </source>
</evidence>
<feature type="region of interest" description="Disordered" evidence="1">
    <location>
        <begin position="46"/>
        <end position="113"/>
    </location>
</feature>
<evidence type="ECO:0000313" key="4">
    <source>
        <dbReference type="EMBL" id="CAG7651895.1"/>
    </source>
</evidence>
<keyword evidence="2" id="KW-1133">Transmembrane helix</keyword>
<keyword evidence="5" id="KW-1185">Reference proteome</keyword>
<organism evidence="4 5">
    <name type="scientific">Actinacidiphila bryophytorum</name>
    <dbReference type="NCBI Taxonomy" id="1436133"/>
    <lineage>
        <taxon>Bacteria</taxon>
        <taxon>Bacillati</taxon>
        <taxon>Actinomycetota</taxon>
        <taxon>Actinomycetes</taxon>
        <taxon>Kitasatosporales</taxon>
        <taxon>Streptomycetaceae</taxon>
        <taxon>Actinacidiphila</taxon>
    </lineage>
</organism>
<evidence type="ECO:0000256" key="1">
    <source>
        <dbReference type="SAM" id="MobiDB-lite"/>
    </source>
</evidence>
<dbReference type="Proteomes" id="UP001153328">
    <property type="component" value="Unassembled WGS sequence"/>
</dbReference>
<evidence type="ECO:0000313" key="5">
    <source>
        <dbReference type="Proteomes" id="UP001153328"/>
    </source>
</evidence>
<dbReference type="EMBL" id="CAJVAX010000019">
    <property type="protein sequence ID" value="CAG7651895.1"/>
    <property type="molecule type" value="Genomic_DNA"/>
</dbReference>
<sequence>MRWAKGRWAGLRTAAHPARRSRSTAARIAAPAVLAAALIAPPAAAAPIEPRPPVHPGMPYEQRHPVRHYGRSYDTDRAPSLVPGAQEQGPASAPPAPTASGVGRQEPSDPSYAPARVRRVLPLGVGMLLTGLGLGLGFIGLRLRRS</sequence>
<dbReference type="AlphaFoldDB" id="A0A9W4H5B5"/>
<proteinExistence type="predicted"/>
<keyword evidence="2" id="KW-0812">Transmembrane</keyword>
<feature type="signal peptide" evidence="3">
    <location>
        <begin position="1"/>
        <end position="45"/>
    </location>
</feature>
<feature type="region of interest" description="Disordered" evidence="1">
    <location>
        <begin position="1"/>
        <end position="24"/>
    </location>
</feature>
<comment type="caution">
    <text evidence="4">The sequence shown here is derived from an EMBL/GenBank/DDBJ whole genome shotgun (WGS) entry which is preliminary data.</text>
</comment>
<keyword evidence="2" id="KW-0472">Membrane</keyword>
<feature type="chain" id="PRO_5040963987" evidence="3">
    <location>
        <begin position="46"/>
        <end position="146"/>
    </location>
</feature>